<dbReference type="InterPro" id="IPR011041">
    <property type="entry name" value="Quinoprot_gluc/sorb_DH_b-prop"/>
</dbReference>
<reference evidence="4 5" key="1">
    <citation type="submission" date="2020-04" db="EMBL/GenBank/DDBJ databases">
        <title>Novosphingobium sp. TW-4 isolated from soil.</title>
        <authorList>
            <person name="Dahal R.H."/>
            <person name="Chaudhary D.K."/>
        </authorList>
    </citation>
    <scope>NUCLEOTIDE SEQUENCE [LARGE SCALE GENOMIC DNA]</scope>
    <source>
        <strain evidence="4 5">TW-4</strain>
    </source>
</reference>
<comment type="caution">
    <text evidence="4">The sequence shown here is derived from an EMBL/GenBank/DDBJ whole genome shotgun (WGS) entry which is preliminary data.</text>
</comment>
<dbReference type="AlphaFoldDB" id="A0A7Y0BRK1"/>
<evidence type="ECO:0000259" key="3">
    <source>
        <dbReference type="Pfam" id="PF22807"/>
    </source>
</evidence>
<keyword evidence="2" id="KW-0472">Membrane</keyword>
<feature type="region of interest" description="Disordered" evidence="1">
    <location>
        <begin position="487"/>
        <end position="507"/>
    </location>
</feature>
<dbReference type="PANTHER" id="PTHR33546">
    <property type="entry name" value="LARGE, MULTIFUNCTIONAL SECRETED PROTEIN-RELATED"/>
    <property type="match status" value="1"/>
</dbReference>
<dbReference type="SUPFAM" id="SSF50952">
    <property type="entry name" value="Soluble quinoprotein glucose dehydrogenase"/>
    <property type="match status" value="1"/>
</dbReference>
<accession>A0A7Y0BRK1</accession>
<dbReference type="InterPro" id="IPR054539">
    <property type="entry name" value="Beta-prop_PDH"/>
</dbReference>
<keyword evidence="2" id="KW-0812">Transmembrane</keyword>
<protein>
    <submittedName>
        <fullName evidence="4">Sorbosone dehydrogenase family protein</fullName>
    </submittedName>
</protein>
<evidence type="ECO:0000313" key="5">
    <source>
        <dbReference type="Proteomes" id="UP000583556"/>
    </source>
</evidence>
<keyword evidence="2" id="KW-1133">Transmembrane helix</keyword>
<sequence>MDREQRSQWNCCPSAPRFDAMTRFRKIILGLLVILVALGLFVAWVLRGSPAEYSLADTTGPKPKLAEPDPQTFPTLGLAKPIGWGANETPVAGKGLVVTRFADGLDHPRSVVVLANGDVLVAETNAPPSRGPGGLTGLVMNYLFKTVGAGDPSPNKIVILRDANHDGKAEQKIVMENPALNSPFGMVIREGRLYVANNDAVVSWPFVAGQTSLQGKPEKLMDLPAGGMHWVRNMALTPDGQKLYVTVGSSSNIAENGVDQERGRAAIHEYDFAKKSEREYASGLRNPNGLDFNPRTGELWTVVNERDMLGSDLVPDYLASVPLGATFGWPWAYWKKNIDWRVKEPMPDYMLEYVRKPDYALGAHTAPLGLAFSRGGNVMGAQFASGAFIARHGSWNRKPLSGYDVIFVGFDDRGNVLPNQPIPVLTGFLTADGKAKGRPTWVAFAQDGALLVSDDTGGVIWRVSSPGAKPAAAIAAIPSGTMPPEGKAGVKYMASPNADSDLVKPKP</sequence>
<dbReference type="EMBL" id="JABBGM010000005">
    <property type="protein sequence ID" value="NML94606.1"/>
    <property type="molecule type" value="Genomic_DNA"/>
</dbReference>
<keyword evidence="5" id="KW-1185">Reference proteome</keyword>
<organism evidence="4 5">
    <name type="scientific">Novosphingobium olei</name>
    <dbReference type="NCBI Taxonomy" id="2728851"/>
    <lineage>
        <taxon>Bacteria</taxon>
        <taxon>Pseudomonadati</taxon>
        <taxon>Pseudomonadota</taxon>
        <taxon>Alphaproteobacteria</taxon>
        <taxon>Sphingomonadales</taxon>
        <taxon>Sphingomonadaceae</taxon>
        <taxon>Novosphingobium</taxon>
    </lineage>
</organism>
<gene>
    <name evidence="4" type="ORF">HHL27_13110</name>
</gene>
<dbReference type="PANTHER" id="PTHR33546:SF1">
    <property type="entry name" value="LARGE, MULTIFUNCTIONAL SECRETED PROTEIN"/>
    <property type="match status" value="1"/>
</dbReference>
<name>A0A7Y0BRK1_9SPHN</name>
<feature type="transmembrane region" description="Helical" evidence="2">
    <location>
        <begin position="27"/>
        <end position="46"/>
    </location>
</feature>
<dbReference type="Proteomes" id="UP000583556">
    <property type="component" value="Unassembled WGS sequence"/>
</dbReference>
<dbReference type="Pfam" id="PF22807">
    <property type="entry name" value="TrAA12"/>
    <property type="match status" value="2"/>
</dbReference>
<evidence type="ECO:0000256" key="2">
    <source>
        <dbReference type="SAM" id="Phobius"/>
    </source>
</evidence>
<proteinExistence type="predicted"/>
<feature type="domain" description="Pyrroloquinoline quinone-dependent pyranose dehydrogenase beta-propeller" evidence="3">
    <location>
        <begin position="354"/>
        <end position="464"/>
    </location>
</feature>
<dbReference type="InterPro" id="IPR011042">
    <property type="entry name" value="6-blade_b-propeller_TolB-like"/>
</dbReference>
<evidence type="ECO:0000313" key="4">
    <source>
        <dbReference type="EMBL" id="NML94606.1"/>
    </source>
</evidence>
<evidence type="ECO:0000256" key="1">
    <source>
        <dbReference type="SAM" id="MobiDB-lite"/>
    </source>
</evidence>
<feature type="domain" description="Pyrroloquinoline quinone-dependent pyranose dehydrogenase beta-propeller" evidence="3">
    <location>
        <begin position="169"/>
        <end position="309"/>
    </location>
</feature>
<dbReference type="Gene3D" id="2.120.10.30">
    <property type="entry name" value="TolB, C-terminal domain"/>
    <property type="match status" value="1"/>
</dbReference>